<organism evidence="4 5">
    <name type="scientific">Rhodococcoides fascians</name>
    <name type="common">Rhodococcus fascians</name>
    <dbReference type="NCBI Taxonomy" id="1828"/>
    <lineage>
        <taxon>Bacteria</taxon>
        <taxon>Bacillati</taxon>
        <taxon>Actinomycetota</taxon>
        <taxon>Actinomycetes</taxon>
        <taxon>Mycobacteriales</taxon>
        <taxon>Nocardiaceae</taxon>
        <taxon>Rhodococcoides</taxon>
    </lineage>
</organism>
<dbReference type="KEGG" id="rhs:A3Q41_02758"/>
<name>A0A143QNI0_RHOFA</name>
<dbReference type="AlphaFoldDB" id="A0A143QNI0"/>
<dbReference type="PATRIC" id="fig|1653479.3.peg.2787"/>
<reference evidence="5" key="2">
    <citation type="submission" date="2016-04" db="EMBL/GenBank/DDBJ databases">
        <title>Complete Genome and Plasmid Sequences for Rhodococcus fascians D188 and Draft Sequences for Rhodococcus spp. Isolates PBTS 1 and PBTS 2.</title>
        <authorList>
            <person name="Stamer R."/>
            <person name="Vereecke D."/>
            <person name="Zhang Y."/>
            <person name="Schilkey F."/>
            <person name="Devitt N."/>
            <person name="Randall J."/>
        </authorList>
    </citation>
    <scope>NUCLEOTIDE SEQUENCE [LARGE SCALE GENOMIC DNA]</scope>
    <source>
        <strain evidence="5">PBTS2</strain>
    </source>
</reference>
<dbReference type="Proteomes" id="UP000076038">
    <property type="component" value="Chromosome"/>
</dbReference>
<dbReference type="InterPro" id="IPR012551">
    <property type="entry name" value="DUF1707_SHOCT-like"/>
</dbReference>
<feature type="region of interest" description="Disordered" evidence="1">
    <location>
        <begin position="1"/>
        <end position="25"/>
    </location>
</feature>
<feature type="domain" description="DUF1707" evidence="2">
    <location>
        <begin position="25"/>
        <end position="76"/>
    </location>
</feature>
<dbReference type="EMBL" id="CP015220">
    <property type="protein sequence ID" value="AMY24052.1"/>
    <property type="molecule type" value="Genomic_DNA"/>
</dbReference>
<evidence type="ECO:0000259" key="3">
    <source>
        <dbReference type="Pfam" id="PF09922"/>
    </source>
</evidence>
<feature type="domain" description="Cell wall-active antibiotics response LiaF-like C-terminal" evidence="3">
    <location>
        <begin position="107"/>
        <end position="175"/>
    </location>
</feature>
<proteinExistence type="predicted"/>
<dbReference type="InterPro" id="IPR024425">
    <property type="entry name" value="LiaF-like_C"/>
</dbReference>
<dbReference type="PANTHER" id="PTHR40763">
    <property type="entry name" value="MEMBRANE PROTEIN-RELATED"/>
    <property type="match status" value="1"/>
</dbReference>
<sequence length="202" mass="21351">MRPDPVAGNVRPVSDQLPDRNRSTVRAADADRNLVAQLLSDAFANGQLTVTEYDERTAAAYRAKTYGDLDLLTDDLALTPPPQTTHAGAPQTDRAIAIMSGSVRKGEWTVAARIDALAFWGGVELDLRRATFSAQETTINCVAIMGGIEITVPPGIGVEVRGTGIMGGFEHVSATHPGAPRVVITGLAFWGGVSVDIKAAEK</sequence>
<reference evidence="4 5" key="1">
    <citation type="journal article" date="2016" name="Genome Announc.">
        <title>Complete Genome and Plasmid Sequences for Rhodococcus fascians D188 and Draft Sequences for Rhodococcus Isolates PBTS 1 and PBTS 2.</title>
        <authorList>
            <person name="Stamler R.A."/>
            <person name="Vereecke D."/>
            <person name="Zhang Y."/>
            <person name="Schilkey F."/>
            <person name="Devitt N."/>
            <person name="Randall J.J."/>
        </authorList>
    </citation>
    <scope>NUCLEOTIDE SEQUENCE [LARGE SCALE GENOMIC DNA]</scope>
    <source>
        <strain evidence="4 5">PBTS2</strain>
    </source>
</reference>
<accession>A0A143QNI0</accession>
<evidence type="ECO:0000256" key="1">
    <source>
        <dbReference type="SAM" id="MobiDB-lite"/>
    </source>
</evidence>
<keyword evidence="5" id="KW-1185">Reference proteome</keyword>
<dbReference type="PANTHER" id="PTHR40763:SF4">
    <property type="entry name" value="DUF1707 DOMAIN-CONTAINING PROTEIN"/>
    <property type="match status" value="1"/>
</dbReference>
<evidence type="ECO:0000259" key="2">
    <source>
        <dbReference type="Pfam" id="PF08044"/>
    </source>
</evidence>
<gene>
    <name evidence="4" type="ORF">A3Q41_02758</name>
</gene>
<dbReference type="Pfam" id="PF09922">
    <property type="entry name" value="LiaF-like_C"/>
    <property type="match status" value="1"/>
</dbReference>
<evidence type="ECO:0000313" key="5">
    <source>
        <dbReference type="Proteomes" id="UP000076038"/>
    </source>
</evidence>
<dbReference type="Pfam" id="PF08044">
    <property type="entry name" value="DUF1707"/>
    <property type="match status" value="1"/>
</dbReference>
<protein>
    <submittedName>
        <fullName evidence="4">Uncharacterized protein</fullName>
    </submittedName>
</protein>
<evidence type="ECO:0000313" key="4">
    <source>
        <dbReference type="EMBL" id="AMY24052.1"/>
    </source>
</evidence>